<dbReference type="EMBL" id="CP157974">
    <property type="protein sequence ID" value="XBT81157.1"/>
    <property type="molecule type" value="Genomic_DNA"/>
</dbReference>
<dbReference type="GO" id="GO:0004672">
    <property type="term" value="F:protein kinase activity"/>
    <property type="evidence" value="ECO:0007669"/>
    <property type="project" value="InterPro"/>
</dbReference>
<dbReference type="InterPro" id="IPR004147">
    <property type="entry name" value="ABC1_dom"/>
</dbReference>
<dbReference type="Gene3D" id="1.10.510.10">
    <property type="entry name" value="Transferase(Phosphotransferase) domain 1"/>
    <property type="match status" value="1"/>
</dbReference>
<dbReference type="InterPro" id="IPR052402">
    <property type="entry name" value="ADCK_kinase"/>
</dbReference>
<dbReference type="GO" id="GO:0005524">
    <property type="term" value="F:ATP binding"/>
    <property type="evidence" value="ECO:0007669"/>
    <property type="project" value="InterPro"/>
</dbReference>
<dbReference type="InterPro" id="IPR011009">
    <property type="entry name" value="Kinase-like_dom_sf"/>
</dbReference>
<proteinExistence type="predicted"/>
<dbReference type="Pfam" id="PF03109">
    <property type="entry name" value="ABC1"/>
    <property type="match status" value="1"/>
</dbReference>
<dbReference type="RefSeq" id="WP_349877573.1">
    <property type="nucleotide sequence ID" value="NZ_CP157974.1"/>
</dbReference>
<feature type="domain" description="Protein kinase" evidence="1">
    <location>
        <begin position="99"/>
        <end position="405"/>
    </location>
</feature>
<dbReference type="PANTHER" id="PTHR45890:SF1">
    <property type="entry name" value="AARF DOMAIN CONTAINING KINASE 2"/>
    <property type="match status" value="1"/>
</dbReference>
<evidence type="ECO:0000259" key="1">
    <source>
        <dbReference type="PROSITE" id="PS50011"/>
    </source>
</evidence>
<reference evidence="2" key="1">
    <citation type="submission" date="2024-06" db="EMBL/GenBank/DDBJ databases">
        <title>Micromonospora sp. strain HUAS YX12 genome sequences.</title>
        <authorList>
            <person name="Mo P."/>
        </authorList>
    </citation>
    <scope>NUCLEOTIDE SEQUENCE</scope>
    <source>
        <strain evidence="2">HUAS YX12</strain>
    </source>
</reference>
<accession>A0AAU7QY89</accession>
<evidence type="ECO:0000313" key="2">
    <source>
        <dbReference type="EMBL" id="XBT81157.1"/>
    </source>
</evidence>
<dbReference type="AlphaFoldDB" id="A0AAU7QY89"/>
<name>A0AAU7QY89_9ACTN</name>
<sequence>MSGRAAAWAAITVRHLTVAVGRRLTRRASPTSAVVTTLLTRLGPTFVKGGQILGTRRDLLPGRWCDQLARLNDRVPAMSAREARAVLDEAYPDGTPFVRIGTEPVASGSIASVYRAWLHDGTPVAVKVRRGGIGPQMRRDLDLLSAGAGLLERLPGLRKVPMRRMLGHVSTAVLRQLDFAQEATALLQLRQNLADVASFRIPAPLPALCRDGVLVMEWIPDLRQFKPGDLNREQRRQIVRRVLHGVYRMLFVDGLVHCDMHPGNLYLRVEEVVLLDAGFVVRLEPHVRRLFAEFFLSMSMGRGQQAAEVILRSAEHVPPGCDVQAFQAGVRDLVVRNHRRTAGQFRLAPFAAELFNLQRRFGITAAPEFVFPLMSLLVLEGMINDFDVDVDFQAEAIPTLLATLR</sequence>
<gene>
    <name evidence="2" type="ORF">ABIH81_26450</name>
</gene>
<dbReference type="InterPro" id="IPR000719">
    <property type="entry name" value="Prot_kinase_dom"/>
</dbReference>
<dbReference type="CDD" id="cd05121">
    <property type="entry name" value="ABC1_ADCK3-like"/>
    <property type="match status" value="1"/>
</dbReference>
<protein>
    <submittedName>
        <fullName evidence="2">AarF/UbiB family protein</fullName>
    </submittedName>
</protein>
<organism evidence="2">
    <name type="scientific">Micromonospora sp. HUAS YX12</name>
    <dbReference type="NCBI Taxonomy" id="3156396"/>
    <lineage>
        <taxon>Bacteria</taxon>
        <taxon>Bacillati</taxon>
        <taxon>Actinomycetota</taxon>
        <taxon>Actinomycetes</taxon>
        <taxon>Micromonosporales</taxon>
        <taxon>Micromonosporaceae</taxon>
        <taxon>Micromonospora</taxon>
    </lineage>
</organism>
<dbReference type="PANTHER" id="PTHR45890">
    <property type="entry name" value="AARF DOMAIN CONTAINING KINASE 2 (PREDICTED)"/>
    <property type="match status" value="1"/>
</dbReference>
<dbReference type="SUPFAM" id="SSF56112">
    <property type="entry name" value="Protein kinase-like (PK-like)"/>
    <property type="match status" value="1"/>
</dbReference>
<dbReference type="PROSITE" id="PS50011">
    <property type="entry name" value="PROTEIN_KINASE_DOM"/>
    <property type="match status" value="1"/>
</dbReference>